<keyword evidence="1 7" id="KW-0597">Phosphoprotein</keyword>
<evidence type="ECO:0000256" key="1">
    <source>
        <dbReference type="ARBA" id="ARBA00022553"/>
    </source>
</evidence>
<dbReference type="InterPro" id="IPR001789">
    <property type="entry name" value="Sig_transdc_resp-reg_receiver"/>
</dbReference>
<dbReference type="Proteomes" id="UP000184139">
    <property type="component" value="Unassembled WGS sequence"/>
</dbReference>
<dbReference type="PROSITE" id="PS50045">
    <property type="entry name" value="SIGMA54_INTERACT_4"/>
    <property type="match status" value="1"/>
</dbReference>
<keyword evidence="4" id="KW-0902">Two-component regulatory system</keyword>
<feature type="domain" description="Sigma-54 factor interaction" evidence="8">
    <location>
        <begin position="155"/>
        <end position="384"/>
    </location>
</feature>
<dbReference type="SUPFAM" id="SSF52172">
    <property type="entry name" value="CheY-like"/>
    <property type="match status" value="1"/>
</dbReference>
<dbReference type="GO" id="GO:0000160">
    <property type="term" value="P:phosphorelay signal transduction system"/>
    <property type="evidence" value="ECO:0007669"/>
    <property type="project" value="UniProtKB-KW"/>
</dbReference>
<keyword evidence="2" id="KW-0547">Nucleotide-binding</keyword>
<reference evidence="10 11" key="1">
    <citation type="submission" date="2016-11" db="EMBL/GenBank/DDBJ databases">
        <authorList>
            <person name="Jaros S."/>
            <person name="Januszkiewicz K."/>
            <person name="Wedrychowicz H."/>
        </authorList>
    </citation>
    <scope>NUCLEOTIDE SEQUENCE [LARGE SCALE GENOMIC DNA]</scope>
    <source>
        <strain evidence="10 11">DSM 9705</strain>
    </source>
</reference>
<sequence length="484" mass="54692">MTEKAQQHPGKRVLVVDDEPDMRGLLARLLTKKCSYDVRQAESGDLGLEIVAFWRPDVIITDVKMPGMDGVEFFRRVGEIDPTVTTIIMTGYGTVEMAVQTLKNGAYDFFEKPFDNNQIIHAVTRAMERTELLRQKRQFEALSRQLSEEGMFYGFVGRSPRLLQVHDLLRRLAPSNMTVLIRGESGTGKELAARALHALSGRAERPMVTVNCPAMPEQILESELFGYRKGAFTGADRDRTGLFLEADHSTLLLDEIADIPVSIQTKLLRVLQEKEIQPLGQNRSYPVDVRVIASTNQDIEAKIGRGEFREDLFYRLNVVTVTMPSLEEIRSDLPLLIHYFFNKYRLEYERPGLELGEDAIQTLLQRPWRGNIRELQNTINRAVLLGSGQCLSRQDLMLGQPLSEPHAGGPVPDVFDRLQSLTYGDAKEIVLKEFSKAYLREAIAQARGNISQAATACGMERQAVQRLLRRYQIDISDLRDGVAQ</sequence>
<dbReference type="EMBL" id="FQXS01000032">
    <property type="protein sequence ID" value="SHI09340.1"/>
    <property type="molecule type" value="Genomic_DNA"/>
</dbReference>
<proteinExistence type="predicted"/>
<evidence type="ECO:0000256" key="2">
    <source>
        <dbReference type="ARBA" id="ARBA00022741"/>
    </source>
</evidence>
<dbReference type="InterPro" id="IPR027417">
    <property type="entry name" value="P-loop_NTPase"/>
</dbReference>
<dbReference type="RefSeq" id="WP_073378638.1">
    <property type="nucleotide sequence ID" value="NZ_FQXS01000032.1"/>
</dbReference>
<dbReference type="SMART" id="SM00448">
    <property type="entry name" value="REC"/>
    <property type="match status" value="1"/>
</dbReference>
<dbReference type="PANTHER" id="PTHR32071:SF57">
    <property type="entry name" value="C4-DICARBOXYLATE TRANSPORT TRANSCRIPTIONAL REGULATORY PROTEIN DCTD"/>
    <property type="match status" value="1"/>
</dbReference>
<dbReference type="PRINTS" id="PR01590">
    <property type="entry name" value="HTHFIS"/>
</dbReference>
<evidence type="ECO:0000259" key="8">
    <source>
        <dbReference type="PROSITE" id="PS50045"/>
    </source>
</evidence>
<gene>
    <name evidence="10" type="ORF">SAMN02745124_03820</name>
</gene>
<keyword evidence="3" id="KW-0067">ATP-binding</keyword>
<dbReference type="InterPro" id="IPR002078">
    <property type="entry name" value="Sigma_54_int"/>
</dbReference>
<keyword evidence="11" id="KW-1185">Reference proteome</keyword>
<organism evidence="10 11">
    <name type="scientific">Desulfofustis glycolicus DSM 9705</name>
    <dbReference type="NCBI Taxonomy" id="1121409"/>
    <lineage>
        <taxon>Bacteria</taxon>
        <taxon>Pseudomonadati</taxon>
        <taxon>Thermodesulfobacteriota</taxon>
        <taxon>Desulfobulbia</taxon>
        <taxon>Desulfobulbales</taxon>
        <taxon>Desulfocapsaceae</taxon>
        <taxon>Desulfofustis</taxon>
    </lineage>
</organism>
<keyword evidence="6" id="KW-0804">Transcription</keyword>
<evidence type="ECO:0000256" key="5">
    <source>
        <dbReference type="ARBA" id="ARBA00023015"/>
    </source>
</evidence>
<dbReference type="OrthoDB" id="9763792at2"/>
<keyword evidence="5" id="KW-0805">Transcription regulation</keyword>
<dbReference type="GO" id="GO:0043565">
    <property type="term" value="F:sequence-specific DNA binding"/>
    <property type="evidence" value="ECO:0007669"/>
    <property type="project" value="InterPro"/>
</dbReference>
<dbReference type="FunFam" id="3.40.50.2300:FF:000018">
    <property type="entry name" value="DNA-binding transcriptional regulator NtrC"/>
    <property type="match status" value="1"/>
</dbReference>
<evidence type="ECO:0000256" key="6">
    <source>
        <dbReference type="ARBA" id="ARBA00023163"/>
    </source>
</evidence>
<dbReference type="InterPro" id="IPR002197">
    <property type="entry name" value="HTH_Fis"/>
</dbReference>
<dbReference type="Gene3D" id="3.40.50.2300">
    <property type="match status" value="1"/>
</dbReference>
<dbReference type="STRING" id="1121409.SAMN02745124_03820"/>
<evidence type="ECO:0000256" key="4">
    <source>
        <dbReference type="ARBA" id="ARBA00023012"/>
    </source>
</evidence>
<dbReference type="FunFam" id="3.40.50.300:FF:000006">
    <property type="entry name" value="DNA-binding transcriptional regulator NtrC"/>
    <property type="match status" value="1"/>
</dbReference>
<feature type="domain" description="Response regulatory" evidence="9">
    <location>
        <begin position="12"/>
        <end position="127"/>
    </location>
</feature>
<evidence type="ECO:0000313" key="11">
    <source>
        <dbReference type="Proteomes" id="UP000184139"/>
    </source>
</evidence>
<dbReference type="CDD" id="cd00009">
    <property type="entry name" value="AAA"/>
    <property type="match status" value="1"/>
</dbReference>
<dbReference type="Gene3D" id="1.10.10.60">
    <property type="entry name" value="Homeodomain-like"/>
    <property type="match status" value="1"/>
</dbReference>
<dbReference type="PANTHER" id="PTHR32071">
    <property type="entry name" value="TRANSCRIPTIONAL REGULATORY PROTEIN"/>
    <property type="match status" value="1"/>
</dbReference>
<name>A0A1M5YB79_9BACT</name>
<dbReference type="Gene3D" id="3.40.50.300">
    <property type="entry name" value="P-loop containing nucleotide triphosphate hydrolases"/>
    <property type="match status" value="1"/>
</dbReference>
<evidence type="ECO:0000256" key="7">
    <source>
        <dbReference type="PROSITE-ProRule" id="PRU00169"/>
    </source>
</evidence>
<dbReference type="GO" id="GO:0005524">
    <property type="term" value="F:ATP binding"/>
    <property type="evidence" value="ECO:0007669"/>
    <property type="project" value="UniProtKB-KW"/>
</dbReference>
<evidence type="ECO:0000313" key="10">
    <source>
        <dbReference type="EMBL" id="SHI09340.1"/>
    </source>
</evidence>
<feature type="modified residue" description="4-aspartylphosphate" evidence="7">
    <location>
        <position position="62"/>
    </location>
</feature>
<dbReference type="InterPro" id="IPR011006">
    <property type="entry name" value="CheY-like_superfamily"/>
</dbReference>
<dbReference type="InterPro" id="IPR009057">
    <property type="entry name" value="Homeodomain-like_sf"/>
</dbReference>
<dbReference type="Pfam" id="PF25601">
    <property type="entry name" value="AAA_lid_14"/>
    <property type="match status" value="1"/>
</dbReference>
<accession>A0A1M5YB79</accession>
<dbReference type="SUPFAM" id="SSF52540">
    <property type="entry name" value="P-loop containing nucleoside triphosphate hydrolases"/>
    <property type="match status" value="1"/>
</dbReference>
<dbReference type="SMART" id="SM00382">
    <property type="entry name" value="AAA"/>
    <property type="match status" value="1"/>
</dbReference>
<dbReference type="Pfam" id="PF00158">
    <property type="entry name" value="Sigma54_activat"/>
    <property type="match status" value="1"/>
</dbReference>
<evidence type="ECO:0000256" key="3">
    <source>
        <dbReference type="ARBA" id="ARBA00022840"/>
    </source>
</evidence>
<dbReference type="AlphaFoldDB" id="A0A1M5YB79"/>
<dbReference type="PROSITE" id="PS50110">
    <property type="entry name" value="RESPONSE_REGULATORY"/>
    <property type="match status" value="1"/>
</dbReference>
<dbReference type="Pfam" id="PF02954">
    <property type="entry name" value="HTH_8"/>
    <property type="match status" value="1"/>
</dbReference>
<dbReference type="Gene3D" id="1.10.8.60">
    <property type="match status" value="1"/>
</dbReference>
<dbReference type="GO" id="GO:0006355">
    <property type="term" value="P:regulation of DNA-templated transcription"/>
    <property type="evidence" value="ECO:0007669"/>
    <property type="project" value="InterPro"/>
</dbReference>
<dbReference type="InterPro" id="IPR058031">
    <property type="entry name" value="AAA_lid_NorR"/>
</dbReference>
<dbReference type="SUPFAM" id="SSF46689">
    <property type="entry name" value="Homeodomain-like"/>
    <property type="match status" value="1"/>
</dbReference>
<evidence type="ECO:0000259" key="9">
    <source>
        <dbReference type="PROSITE" id="PS50110"/>
    </source>
</evidence>
<dbReference type="Pfam" id="PF00072">
    <property type="entry name" value="Response_reg"/>
    <property type="match status" value="1"/>
</dbReference>
<dbReference type="InterPro" id="IPR003593">
    <property type="entry name" value="AAA+_ATPase"/>
</dbReference>
<protein>
    <submittedName>
        <fullName evidence="10">Regulatory protein, Fis family</fullName>
    </submittedName>
</protein>